<accession>A0A401S005</accession>
<dbReference type="OrthoDB" id="6144063at2759"/>
<organism evidence="1 2">
    <name type="scientific">Chiloscyllium punctatum</name>
    <name type="common">Brownbanded bambooshark</name>
    <name type="synonym">Hemiscyllium punctatum</name>
    <dbReference type="NCBI Taxonomy" id="137246"/>
    <lineage>
        <taxon>Eukaryota</taxon>
        <taxon>Metazoa</taxon>
        <taxon>Chordata</taxon>
        <taxon>Craniata</taxon>
        <taxon>Vertebrata</taxon>
        <taxon>Chondrichthyes</taxon>
        <taxon>Elasmobranchii</taxon>
        <taxon>Galeomorphii</taxon>
        <taxon>Galeoidea</taxon>
        <taxon>Orectolobiformes</taxon>
        <taxon>Hemiscylliidae</taxon>
        <taxon>Chiloscyllium</taxon>
    </lineage>
</organism>
<dbReference type="PANTHER" id="PTHR45913:SF22">
    <property type="entry name" value="SCAN BOX DOMAIN-CONTAINING PROTEIN"/>
    <property type="match status" value="1"/>
</dbReference>
<reference evidence="1 2" key="1">
    <citation type="journal article" date="2018" name="Nat. Ecol. Evol.">
        <title>Shark genomes provide insights into elasmobranch evolution and the origin of vertebrates.</title>
        <authorList>
            <person name="Hara Y"/>
            <person name="Yamaguchi K"/>
            <person name="Onimaru K"/>
            <person name="Kadota M"/>
            <person name="Koyanagi M"/>
            <person name="Keeley SD"/>
            <person name="Tatsumi K"/>
            <person name="Tanaka K"/>
            <person name="Motone F"/>
            <person name="Kageyama Y"/>
            <person name="Nozu R"/>
            <person name="Adachi N"/>
            <person name="Nishimura O"/>
            <person name="Nakagawa R"/>
            <person name="Tanegashima C"/>
            <person name="Kiyatake I"/>
            <person name="Matsumoto R"/>
            <person name="Murakumo K"/>
            <person name="Nishida K"/>
            <person name="Terakita A"/>
            <person name="Kuratani S"/>
            <person name="Sato K"/>
            <person name="Hyodo S Kuraku.S."/>
        </authorList>
    </citation>
    <scope>NUCLEOTIDE SEQUENCE [LARGE SCALE GENOMIC DNA]</scope>
</reference>
<dbReference type="PANTHER" id="PTHR45913">
    <property type="entry name" value="EPM2A-INTERACTING PROTEIN 1"/>
    <property type="match status" value="1"/>
</dbReference>
<evidence type="ECO:0000313" key="1">
    <source>
        <dbReference type="EMBL" id="GCC23688.1"/>
    </source>
</evidence>
<dbReference type="Proteomes" id="UP000287033">
    <property type="component" value="Unassembled WGS sequence"/>
</dbReference>
<name>A0A401S005_CHIPU</name>
<dbReference type="STRING" id="137246.A0A401S005"/>
<gene>
    <name evidence="1" type="ORF">chiPu_0002086</name>
</gene>
<sequence length="198" mass="22697">MLPAIVLHQEPSMTIKRIPLSNDSVRRRTDEMASNAEDKLCSLLIAKEIAEIKLYFWGMFHRQNEIQEKLHLALDLPTDTKGRTIFDCVKDYFDKKSVPLKNIGACATDGARAMTGQHRGFVALLKREVPHVFTAHCIIHRQHLAAKKLSEALNHSPQVVIDVVNYLKRHVLNEWLLRQLCKDNEDEFLQSIGSQSFQ</sequence>
<evidence type="ECO:0000313" key="2">
    <source>
        <dbReference type="Proteomes" id="UP000287033"/>
    </source>
</evidence>
<evidence type="ECO:0008006" key="3">
    <source>
        <dbReference type="Google" id="ProtNLM"/>
    </source>
</evidence>
<proteinExistence type="predicted"/>
<dbReference type="OMA" id="MIGRYRC"/>
<dbReference type="EMBL" id="BEZZ01000036">
    <property type="protein sequence ID" value="GCC23688.1"/>
    <property type="molecule type" value="Genomic_DNA"/>
</dbReference>
<comment type="caution">
    <text evidence="1">The sequence shown here is derived from an EMBL/GenBank/DDBJ whole genome shotgun (WGS) entry which is preliminary data.</text>
</comment>
<protein>
    <recommendedName>
        <fullName evidence="3">DUF4371 domain-containing protein</fullName>
    </recommendedName>
</protein>
<keyword evidence="2" id="KW-1185">Reference proteome</keyword>
<dbReference type="AlphaFoldDB" id="A0A401S005"/>